<sequence>MAKKKPAPKSRTPAKPKTGLLPGSAGAPYHGLLSELSALLAHARAATARAVNGVMTATYYELGRRIVEFEQGGKERAGYGEEIITRLSADLTQQFGRGFSRSNLFQIRGFYLGWHIVQTPSGLFQIRATHDTGGEFGHRPAPTGALVTTETFPLPWSHYVRLMTVAGTAARQFYEEEAIKGGWSVRQLDRQISTQFYERLAGSKHKSELLAKAHVPQAPDAIDPSLLVRDPYLLEFLNLADEYGESELEEAIIRNLEGFLVELGRGFTFVARQRKIRIDAQWYKIDLLLFHRRLRCLVVIDLKIGAFSHADAGQMNMYLNYAREHLTEPGENEPVGLILCSEKSDTVVRYAMGGINAQVFASEYLTVLPPEDELRATIERTRQALSIRPRKSD</sequence>
<reference evidence="4 5" key="1">
    <citation type="submission" date="2018-01" db="EMBL/GenBank/DDBJ databases">
        <title>G. obscuriglobus.</title>
        <authorList>
            <person name="Franke J."/>
            <person name="Blomberg W."/>
            <person name="Selmecki A."/>
        </authorList>
    </citation>
    <scope>NUCLEOTIDE SEQUENCE [LARGE SCALE GENOMIC DNA]</scope>
    <source>
        <strain evidence="4 5">DSM 5831</strain>
    </source>
</reference>
<feature type="domain" description="YhcG N-terminal" evidence="3">
    <location>
        <begin position="36"/>
        <end position="199"/>
    </location>
</feature>
<evidence type="ECO:0000256" key="1">
    <source>
        <dbReference type="SAM" id="MobiDB-lite"/>
    </source>
</evidence>
<gene>
    <name evidence="4" type="ORF">C1280_26245</name>
</gene>
<evidence type="ECO:0000259" key="3">
    <source>
        <dbReference type="Pfam" id="PF17761"/>
    </source>
</evidence>
<dbReference type="InterPro" id="IPR009362">
    <property type="entry name" value="YhcG_C"/>
</dbReference>
<accession>A0A2Z3H322</accession>
<dbReference type="Pfam" id="PF06250">
    <property type="entry name" value="YhcG_C"/>
    <property type="match status" value="1"/>
</dbReference>
<evidence type="ECO:0000313" key="4">
    <source>
        <dbReference type="EMBL" id="AWM40158.1"/>
    </source>
</evidence>
<dbReference type="RefSeq" id="WP_010034176.1">
    <property type="nucleotide sequence ID" value="NZ_CP025958.1"/>
</dbReference>
<dbReference type="Proteomes" id="UP000245802">
    <property type="component" value="Chromosome"/>
</dbReference>
<dbReference type="InterPro" id="IPR053148">
    <property type="entry name" value="PD-DEXK-like_domain"/>
</dbReference>
<feature type="compositionally biased region" description="Basic residues" evidence="1">
    <location>
        <begin position="1"/>
        <end position="14"/>
    </location>
</feature>
<dbReference type="PANTHER" id="PTHR30547:SF5">
    <property type="entry name" value="NUCLEASE YHCG-RELATED"/>
    <property type="match status" value="1"/>
</dbReference>
<feature type="region of interest" description="Disordered" evidence="1">
    <location>
        <begin position="1"/>
        <end position="23"/>
    </location>
</feature>
<name>A0A2Z3H322_9BACT</name>
<dbReference type="PANTHER" id="PTHR30547">
    <property type="entry name" value="UNCHARACTERIZED PROTEIN YHCG-RELATED"/>
    <property type="match status" value="1"/>
</dbReference>
<dbReference type="InterPro" id="IPR011856">
    <property type="entry name" value="tRNA_endonuc-like_dom_sf"/>
</dbReference>
<keyword evidence="5" id="KW-1185">Reference proteome</keyword>
<organism evidence="4 5">
    <name type="scientific">Gemmata obscuriglobus</name>
    <dbReference type="NCBI Taxonomy" id="114"/>
    <lineage>
        <taxon>Bacteria</taxon>
        <taxon>Pseudomonadati</taxon>
        <taxon>Planctomycetota</taxon>
        <taxon>Planctomycetia</taxon>
        <taxon>Gemmatales</taxon>
        <taxon>Gemmataceae</taxon>
        <taxon>Gemmata</taxon>
    </lineage>
</organism>
<dbReference type="EMBL" id="CP025958">
    <property type="protein sequence ID" value="AWM40158.1"/>
    <property type="molecule type" value="Genomic_DNA"/>
</dbReference>
<evidence type="ECO:0000313" key="5">
    <source>
        <dbReference type="Proteomes" id="UP000245802"/>
    </source>
</evidence>
<protein>
    <submittedName>
        <fullName evidence="4">DUF1016 domain-containing protein</fullName>
    </submittedName>
</protein>
<dbReference type="Gene3D" id="3.40.1350.10">
    <property type="match status" value="1"/>
</dbReference>
<evidence type="ECO:0000259" key="2">
    <source>
        <dbReference type="Pfam" id="PF06250"/>
    </source>
</evidence>
<dbReference type="AlphaFoldDB" id="A0A2Z3H322"/>
<feature type="domain" description="YhcG PDDEXK nuclease" evidence="2">
    <location>
        <begin position="227"/>
        <end position="376"/>
    </location>
</feature>
<dbReference type="OrthoDB" id="9801263at2"/>
<dbReference type="Pfam" id="PF17761">
    <property type="entry name" value="DUF1016_N"/>
    <property type="match status" value="1"/>
</dbReference>
<proteinExistence type="predicted"/>
<dbReference type="InterPro" id="IPR041527">
    <property type="entry name" value="YhcG_N"/>
</dbReference>
<dbReference type="GO" id="GO:0003676">
    <property type="term" value="F:nucleic acid binding"/>
    <property type="evidence" value="ECO:0007669"/>
    <property type="project" value="InterPro"/>
</dbReference>
<dbReference type="KEGG" id="gog:C1280_26245"/>